<organism evidence="11 12">
    <name type="scientific">Mesobaculum littorinae</name>
    <dbReference type="NCBI Taxonomy" id="2486419"/>
    <lineage>
        <taxon>Bacteria</taxon>
        <taxon>Pseudomonadati</taxon>
        <taxon>Pseudomonadota</taxon>
        <taxon>Alphaproteobacteria</taxon>
        <taxon>Rhodobacterales</taxon>
        <taxon>Roseobacteraceae</taxon>
        <taxon>Mesobaculum</taxon>
    </lineage>
</organism>
<dbReference type="PANTHER" id="PTHR35008">
    <property type="entry name" value="BLL4482 PROTEIN-RELATED"/>
    <property type="match status" value="1"/>
</dbReference>
<evidence type="ECO:0000313" key="11">
    <source>
        <dbReference type="EMBL" id="RVV98662.1"/>
    </source>
</evidence>
<dbReference type="PROSITE" id="PS51007">
    <property type="entry name" value="CYTC"/>
    <property type="match status" value="1"/>
</dbReference>
<evidence type="ECO:0000256" key="2">
    <source>
        <dbReference type="ARBA" id="ARBA00022448"/>
    </source>
</evidence>
<evidence type="ECO:0000256" key="9">
    <source>
        <dbReference type="SAM" id="SignalP"/>
    </source>
</evidence>
<dbReference type="AlphaFoldDB" id="A0A438AIZ7"/>
<dbReference type="InterPro" id="IPR051459">
    <property type="entry name" value="Cytochrome_c-type_DH"/>
</dbReference>
<keyword evidence="6" id="KW-0249">Electron transport</keyword>
<feature type="chain" id="PRO_5019162739" description="Cytochrome c domain-containing protein" evidence="9">
    <location>
        <begin position="20"/>
        <end position="174"/>
    </location>
</feature>
<evidence type="ECO:0000256" key="7">
    <source>
        <dbReference type="ARBA" id="ARBA00023004"/>
    </source>
</evidence>
<keyword evidence="3 8" id="KW-0349">Heme</keyword>
<evidence type="ECO:0000256" key="5">
    <source>
        <dbReference type="ARBA" id="ARBA00022723"/>
    </source>
</evidence>
<dbReference type="PANTHER" id="PTHR35008:SF9">
    <property type="entry name" value="CYTOCHROME C DOMAIN-CONTAINING PROTEIN"/>
    <property type="match status" value="1"/>
</dbReference>
<comment type="caution">
    <text evidence="11">The sequence shown here is derived from an EMBL/GenBank/DDBJ whole genome shotgun (WGS) entry which is preliminary data.</text>
</comment>
<dbReference type="GO" id="GO:0005506">
    <property type="term" value="F:iron ion binding"/>
    <property type="evidence" value="ECO:0007669"/>
    <property type="project" value="InterPro"/>
</dbReference>
<evidence type="ECO:0000256" key="1">
    <source>
        <dbReference type="ARBA" id="ARBA00001926"/>
    </source>
</evidence>
<dbReference type="InterPro" id="IPR036909">
    <property type="entry name" value="Cyt_c-like_dom_sf"/>
</dbReference>
<dbReference type="GO" id="GO:0009055">
    <property type="term" value="F:electron transfer activity"/>
    <property type="evidence" value="ECO:0007669"/>
    <property type="project" value="InterPro"/>
</dbReference>
<sequence length="174" mass="18031">MKTALVTTVFLGAASMAFAQSAELETDADTDTAQAAETGAEVGMKPQVAEMSEIADQASFGAAGYTSTDGEALYQSLCAGCHMPDGSGAVGAGAYPALRENQNLEFAAYPITLIVNGQSAMPAFGEFLNDEQVVAITTYLQTHLGNDYTPDATAEDVALSRPVDPADPNTAEHE</sequence>
<comment type="cofactor">
    <cofactor evidence="1">
        <name>heme c</name>
        <dbReference type="ChEBI" id="CHEBI:61717"/>
    </cofactor>
</comment>
<evidence type="ECO:0000256" key="3">
    <source>
        <dbReference type="ARBA" id="ARBA00022617"/>
    </source>
</evidence>
<feature type="domain" description="Cytochrome c" evidence="10">
    <location>
        <begin position="65"/>
        <end position="144"/>
    </location>
</feature>
<dbReference type="EMBL" id="RQXX01000002">
    <property type="protein sequence ID" value="RVV98662.1"/>
    <property type="molecule type" value="Genomic_DNA"/>
</dbReference>
<dbReference type="RefSeq" id="WP_127905893.1">
    <property type="nucleotide sequence ID" value="NZ_RQXX01000002.1"/>
</dbReference>
<dbReference type="SUPFAM" id="SSF46626">
    <property type="entry name" value="Cytochrome c"/>
    <property type="match status" value="1"/>
</dbReference>
<name>A0A438AIZ7_9RHOB</name>
<evidence type="ECO:0000256" key="8">
    <source>
        <dbReference type="PROSITE-ProRule" id="PRU00433"/>
    </source>
</evidence>
<accession>A0A438AIZ7</accession>
<gene>
    <name evidence="11" type="ORF">EKE94_07055</name>
</gene>
<keyword evidence="9" id="KW-0732">Signal</keyword>
<keyword evidence="7 8" id="KW-0408">Iron</keyword>
<keyword evidence="12" id="KW-1185">Reference proteome</keyword>
<dbReference type="PRINTS" id="PR00605">
    <property type="entry name" value="CYTCHROMECIC"/>
</dbReference>
<keyword evidence="2" id="KW-0813">Transport</keyword>
<evidence type="ECO:0000256" key="4">
    <source>
        <dbReference type="ARBA" id="ARBA00022660"/>
    </source>
</evidence>
<feature type="signal peptide" evidence="9">
    <location>
        <begin position="1"/>
        <end position="19"/>
    </location>
</feature>
<dbReference type="Proteomes" id="UP000285908">
    <property type="component" value="Unassembled WGS sequence"/>
</dbReference>
<keyword evidence="4" id="KW-0679">Respiratory chain</keyword>
<evidence type="ECO:0000313" key="12">
    <source>
        <dbReference type="Proteomes" id="UP000285908"/>
    </source>
</evidence>
<dbReference type="InterPro" id="IPR008168">
    <property type="entry name" value="Cyt_C_IC"/>
</dbReference>
<dbReference type="OrthoDB" id="5523448at2"/>
<evidence type="ECO:0000256" key="6">
    <source>
        <dbReference type="ARBA" id="ARBA00022982"/>
    </source>
</evidence>
<proteinExistence type="predicted"/>
<dbReference type="InterPro" id="IPR009056">
    <property type="entry name" value="Cyt_c-like_dom"/>
</dbReference>
<evidence type="ECO:0000259" key="10">
    <source>
        <dbReference type="PROSITE" id="PS51007"/>
    </source>
</evidence>
<protein>
    <recommendedName>
        <fullName evidence="10">Cytochrome c domain-containing protein</fullName>
    </recommendedName>
</protein>
<dbReference type="GO" id="GO:0020037">
    <property type="term" value="F:heme binding"/>
    <property type="evidence" value="ECO:0007669"/>
    <property type="project" value="InterPro"/>
</dbReference>
<dbReference type="Pfam" id="PF13442">
    <property type="entry name" value="Cytochrome_CBB3"/>
    <property type="match status" value="1"/>
</dbReference>
<dbReference type="Gene3D" id="1.10.760.10">
    <property type="entry name" value="Cytochrome c-like domain"/>
    <property type="match status" value="1"/>
</dbReference>
<keyword evidence="5 8" id="KW-0479">Metal-binding</keyword>
<reference evidence="11 12" key="1">
    <citation type="submission" date="2018-11" db="EMBL/GenBank/DDBJ databases">
        <title>Mesobaculum littorinae gen. nov., sp. nov., isolated from Littorina scabra that represents a novel genus of the order Rhodobacteraceae.</title>
        <authorList>
            <person name="Li F."/>
        </authorList>
    </citation>
    <scope>NUCLEOTIDE SEQUENCE [LARGE SCALE GENOMIC DNA]</scope>
    <source>
        <strain evidence="11 12">M0103</strain>
    </source>
</reference>